<protein>
    <recommendedName>
        <fullName evidence="8">Ion-translocating oxidoreductase complex subunit C</fullName>
        <ecNumber evidence="8">7.-.-.-</ecNumber>
    </recommendedName>
    <alternativeName>
        <fullName evidence="8">Rnf electron transport complex subunit C</fullName>
    </alternativeName>
</protein>
<dbReference type="KEGG" id="tig:THII_2163"/>
<dbReference type="InterPro" id="IPR010208">
    <property type="entry name" value="Ion_transpt_RnfC/RsxC"/>
</dbReference>
<keyword evidence="8" id="KW-1278">Translocase</keyword>
<comment type="similarity">
    <text evidence="8">Belongs to the 4Fe4S bacterial-type ferredoxin family. RnfC subfamily.</text>
</comment>
<comment type="subcellular location">
    <subcellularLocation>
        <location evidence="8">Cell inner membrane</location>
        <topology evidence="8">Peripheral membrane protein</topology>
    </subcellularLocation>
</comment>
<dbReference type="PANTHER" id="PTHR43034:SF2">
    <property type="entry name" value="ION-TRANSLOCATING OXIDOREDUCTASE COMPLEX SUBUNIT C"/>
    <property type="match status" value="1"/>
</dbReference>
<dbReference type="Pfam" id="PF12838">
    <property type="entry name" value="Fer4_7"/>
    <property type="match status" value="1"/>
</dbReference>
<keyword evidence="6 8" id="KW-0408">Iron</keyword>
<dbReference type="InterPro" id="IPR019554">
    <property type="entry name" value="Soluble_ligand-bd"/>
</dbReference>
<dbReference type="GO" id="GO:0046872">
    <property type="term" value="F:metal ion binding"/>
    <property type="evidence" value="ECO:0007669"/>
    <property type="project" value="UniProtKB-KW"/>
</dbReference>
<keyword evidence="3 8" id="KW-0479">Metal-binding</keyword>
<keyword evidence="8" id="KW-0472">Membrane</keyword>
<evidence type="ECO:0000256" key="3">
    <source>
        <dbReference type="ARBA" id="ARBA00022723"/>
    </source>
</evidence>
<feature type="domain" description="4Fe-4S ferredoxin-type" evidence="10">
    <location>
        <begin position="360"/>
        <end position="390"/>
    </location>
</feature>
<evidence type="ECO:0000256" key="8">
    <source>
        <dbReference type="HAMAP-Rule" id="MF_00461"/>
    </source>
</evidence>
<dbReference type="InterPro" id="IPR017896">
    <property type="entry name" value="4Fe4S_Fe-S-bd"/>
</dbReference>
<dbReference type="GO" id="GO:0009055">
    <property type="term" value="F:electron transfer activity"/>
    <property type="evidence" value="ECO:0007669"/>
    <property type="project" value="InterPro"/>
</dbReference>
<dbReference type="HAMAP" id="MF_00461">
    <property type="entry name" value="RsxC_RnfC"/>
    <property type="match status" value="1"/>
</dbReference>
<dbReference type="InterPro" id="IPR037225">
    <property type="entry name" value="Nuo51_FMN-bd_sf"/>
</dbReference>
<dbReference type="Pfam" id="PF10531">
    <property type="entry name" value="SLBB"/>
    <property type="match status" value="1"/>
</dbReference>
<dbReference type="InterPro" id="IPR026902">
    <property type="entry name" value="RnfC_N"/>
</dbReference>
<dbReference type="PROSITE" id="PS51379">
    <property type="entry name" value="4FE4S_FER_2"/>
    <property type="match status" value="2"/>
</dbReference>
<keyword evidence="8" id="KW-1003">Cell membrane</keyword>
<keyword evidence="8" id="KW-0997">Cell inner membrane</keyword>
<name>A0A090AMH8_9GAMM</name>
<dbReference type="Proteomes" id="UP000031623">
    <property type="component" value="Chromosome"/>
</dbReference>
<dbReference type="EC" id="7.-.-.-" evidence="8"/>
<keyword evidence="12" id="KW-1185">Reference proteome</keyword>
<evidence type="ECO:0000256" key="4">
    <source>
        <dbReference type="ARBA" id="ARBA00022737"/>
    </source>
</evidence>
<keyword evidence="5 8" id="KW-0249">Electron transport</keyword>
<keyword evidence="4 8" id="KW-0677">Repeat</keyword>
<dbReference type="EMBL" id="AP014633">
    <property type="protein sequence ID" value="BAP56460.1"/>
    <property type="molecule type" value="Genomic_DNA"/>
</dbReference>
<dbReference type="GO" id="GO:0051539">
    <property type="term" value="F:4 iron, 4 sulfur cluster binding"/>
    <property type="evidence" value="ECO:0007669"/>
    <property type="project" value="UniProtKB-KW"/>
</dbReference>
<comment type="subunit">
    <text evidence="8">The complex is composed of six subunits: RnfA, RnfB, RnfC, RnfD, RnfE and RnfG.</text>
</comment>
<reference evidence="11 12" key="1">
    <citation type="journal article" date="2014" name="ISME J.">
        <title>Ecophysiology of Thioploca ingrica as revealed by the complete genome sequence supplemented with proteomic evidence.</title>
        <authorList>
            <person name="Kojima H."/>
            <person name="Ogura Y."/>
            <person name="Yamamoto N."/>
            <person name="Togashi T."/>
            <person name="Mori H."/>
            <person name="Watanabe T."/>
            <person name="Nemoto F."/>
            <person name="Kurokawa K."/>
            <person name="Hayashi T."/>
            <person name="Fukui M."/>
        </authorList>
    </citation>
    <scope>NUCLEOTIDE SEQUENCE [LARGE SCALE GENOMIC DNA]</scope>
</reference>
<comment type="cofactor">
    <cofactor evidence="8">
        <name>[4Fe-4S] cluster</name>
        <dbReference type="ChEBI" id="CHEBI:49883"/>
    </cofactor>
    <text evidence="8">Binds 2 [4Fe-4S] clusters per subunit.</text>
</comment>
<dbReference type="NCBIfam" id="NF003454">
    <property type="entry name" value="PRK05035.1"/>
    <property type="match status" value="1"/>
</dbReference>
<feature type="binding site" evidence="8">
    <location>
        <position position="415"/>
    </location>
    <ligand>
        <name>[4Fe-4S] cluster</name>
        <dbReference type="ChEBI" id="CHEBI:49883"/>
        <label>2</label>
    </ligand>
</feature>
<dbReference type="STRING" id="40754.THII_2163"/>
<dbReference type="GO" id="GO:0022900">
    <property type="term" value="P:electron transport chain"/>
    <property type="evidence" value="ECO:0007669"/>
    <property type="project" value="UniProtKB-UniRule"/>
</dbReference>
<feature type="binding site" evidence="8">
    <location>
        <position position="373"/>
    </location>
    <ligand>
        <name>[4Fe-4S] cluster</name>
        <dbReference type="ChEBI" id="CHEBI:49883"/>
        <label>1</label>
    </ligand>
</feature>
<feature type="compositionally biased region" description="Basic and acidic residues" evidence="9">
    <location>
        <begin position="500"/>
        <end position="513"/>
    </location>
</feature>
<proteinExistence type="inferred from homology"/>
<dbReference type="InterPro" id="IPR017900">
    <property type="entry name" value="4Fe4S_Fe_S_CS"/>
</dbReference>
<keyword evidence="1 8" id="KW-0813">Transport</keyword>
<dbReference type="HOGENOM" id="CLU_010808_6_2_6"/>
<dbReference type="OrthoDB" id="9767754at2"/>
<dbReference type="Pfam" id="PF13375">
    <property type="entry name" value="RnfC_N"/>
    <property type="match status" value="1"/>
</dbReference>
<keyword evidence="7 8" id="KW-0411">Iron-sulfur</keyword>
<gene>
    <name evidence="8" type="primary">rnfC</name>
    <name evidence="11" type="ORF">THII_2163</name>
</gene>
<dbReference type="PROSITE" id="PS00198">
    <property type="entry name" value="4FE4S_FER_1"/>
    <property type="match status" value="1"/>
</dbReference>
<feature type="region of interest" description="Disordered" evidence="9">
    <location>
        <begin position="494"/>
        <end position="513"/>
    </location>
</feature>
<feature type="binding site" evidence="8">
    <location>
        <position position="412"/>
    </location>
    <ligand>
        <name>[4Fe-4S] cluster</name>
        <dbReference type="ChEBI" id="CHEBI:49883"/>
        <label>2</label>
    </ligand>
</feature>
<evidence type="ECO:0000256" key="9">
    <source>
        <dbReference type="SAM" id="MobiDB-lite"/>
    </source>
</evidence>
<feature type="binding site" evidence="8">
    <location>
        <position position="419"/>
    </location>
    <ligand>
        <name>[4Fe-4S] cluster</name>
        <dbReference type="ChEBI" id="CHEBI:49883"/>
        <label>1</label>
    </ligand>
</feature>
<feature type="binding site" evidence="8">
    <location>
        <position position="380"/>
    </location>
    <ligand>
        <name>[4Fe-4S] cluster</name>
        <dbReference type="ChEBI" id="CHEBI:49883"/>
        <label>2</label>
    </ligand>
</feature>
<dbReference type="GO" id="GO:0005886">
    <property type="term" value="C:plasma membrane"/>
    <property type="evidence" value="ECO:0007669"/>
    <property type="project" value="UniProtKB-SubCell"/>
</dbReference>
<feature type="binding site" evidence="8">
    <location>
        <position position="409"/>
    </location>
    <ligand>
        <name>[4Fe-4S] cluster</name>
        <dbReference type="ChEBI" id="CHEBI:49883"/>
        <label>2</label>
    </ligand>
</feature>
<dbReference type="PANTHER" id="PTHR43034">
    <property type="entry name" value="ION-TRANSLOCATING OXIDOREDUCTASE COMPLEX SUBUNIT C"/>
    <property type="match status" value="1"/>
</dbReference>
<comment type="function">
    <text evidence="8">Part of a membrane-bound complex that couples electron transfer with translocation of ions across the membrane.</text>
</comment>
<evidence type="ECO:0000256" key="1">
    <source>
        <dbReference type="ARBA" id="ARBA00022448"/>
    </source>
</evidence>
<keyword evidence="2 8" id="KW-0004">4Fe-4S</keyword>
<evidence type="ECO:0000256" key="7">
    <source>
        <dbReference type="ARBA" id="ARBA00023014"/>
    </source>
</evidence>
<feature type="binding site" evidence="8">
    <location>
        <position position="376"/>
    </location>
    <ligand>
        <name>[4Fe-4S] cluster</name>
        <dbReference type="ChEBI" id="CHEBI:49883"/>
        <label>1</label>
    </ligand>
</feature>
<evidence type="ECO:0000256" key="6">
    <source>
        <dbReference type="ARBA" id="ARBA00023004"/>
    </source>
</evidence>
<dbReference type="AlphaFoldDB" id="A0A090AMH8"/>
<evidence type="ECO:0000313" key="11">
    <source>
        <dbReference type="EMBL" id="BAP56460.1"/>
    </source>
</evidence>
<feature type="binding site" evidence="8">
    <location>
        <position position="370"/>
    </location>
    <ligand>
        <name>[4Fe-4S] cluster</name>
        <dbReference type="ChEBI" id="CHEBI:49883"/>
        <label>1</label>
    </ligand>
</feature>
<organism evidence="11 12">
    <name type="scientific">Thioploca ingrica</name>
    <dbReference type="NCBI Taxonomy" id="40754"/>
    <lineage>
        <taxon>Bacteria</taxon>
        <taxon>Pseudomonadati</taxon>
        <taxon>Pseudomonadota</taxon>
        <taxon>Gammaproteobacteria</taxon>
        <taxon>Thiotrichales</taxon>
        <taxon>Thiotrichaceae</taxon>
        <taxon>Thioploca</taxon>
    </lineage>
</organism>
<evidence type="ECO:0000256" key="2">
    <source>
        <dbReference type="ARBA" id="ARBA00022485"/>
    </source>
</evidence>
<dbReference type="Gene3D" id="3.40.50.11540">
    <property type="entry name" value="NADH-ubiquinone oxidoreductase 51kDa subunit"/>
    <property type="match status" value="1"/>
</dbReference>
<evidence type="ECO:0000313" key="12">
    <source>
        <dbReference type="Proteomes" id="UP000031623"/>
    </source>
</evidence>
<accession>A0A090AMH8</accession>
<sequence length="513" mass="56358">MTRLWQFRGGIKLDGNKSLSSEQPIAKANLPQFLILPLLQHIGVPAEPVVKVGDKVLKGQIIAHCQANDCYLKMSVPLHASSSGTVVAIEPHSVPHPSGLTALCIVIETDGRDEWIECSPIIDYTTLSPMTLRQQVAMAGIVGLGGAGFPSHLKLKSAGIDTLIINGAECEPYITCDDRLMREYPDDIVMGAQIFRHILGGTQHCVIAVEDNKPAAYSALLQAAQGRVTVVKVPTLYPTGGEKQLIHVLTGKEIGKAQLPADFGMVVHNIETTRAVYRAVKEGRPLISRVVTVTGNGIEQPQNLEVLLGTPIQVIIDQCGRKSDIKQLIMGGPMMGFTLPHDQLPVIKTTNCLIASSTQAIESPKPTMPCIRCGACAQVCPVNLLPQQLYWYTKAKDFKTAKNYHLFDCIECGCCAYVCPSYLPLVDYYRYAKAEIRANEQERQKANLARNRHEFRTFRLDRDKAEKLARHQAAAAASQPDKQVIIEAALERVKAKKVPNHSEEKPIQEESVH</sequence>
<evidence type="ECO:0000256" key="5">
    <source>
        <dbReference type="ARBA" id="ARBA00022982"/>
    </source>
</evidence>
<dbReference type="SUPFAM" id="SSF142019">
    <property type="entry name" value="Nqo1 FMN-binding domain-like"/>
    <property type="match status" value="1"/>
</dbReference>
<feature type="domain" description="4Fe-4S ferredoxin-type" evidence="10">
    <location>
        <begin position="398"/>
        <end position="429"/>
    </location>
</feature>
<dbReference type="InterPro" id="IPR011538">
    <property type="entry name" value="Nuo51_FMN-bd"/>
</dbReference>
<dbReference type="Pfam" id="PF01512">
    <property type="entry name" value="Complex1_51K"/>
    <property type="match status" value="1"/>
</dbReference>
<dbReference type="SUPFAM" id="SSF46548">
    <property type="entry name" value="alpha-helical ferredoxin"/>
    <property type="match status" value="1"/>
</dbReference>
<dbReference type="NCBIfam" id="TIGR01945">
    <property type="entry name" value="rnfC"/>
    <property type="match status" value="1"/>
</dbReference>
<evidence type="ECO:0000259" key="10">
    <source>
        <dbReference type="PROSITE" id="PS51379"/>
    </source>
</evidence>
<dbReference type="Gene3D" id="3.30.70.20">
    <property type="match status" value="1"/>
</dbReference>